<dbReference type="Pfam" id="PF13191">
    <property type="entry name" value="AAA_16"/>
    <property type="match status" value="1"/>
</dbReference>
<dbReference type="SUPFAM" id="SSF55874">
    <property type="entry name" value="ATPase domain of HSP90 chaperone/DNA topoisomerase II/histidine kinase"/>
    <property type="match status" value="1"/>
</dbReference>
<keyword evidence="4" id="KW-0808">Transferase</keyword>
<dbReference type="InterPro" id="IPR029016">
    <property type="entry name" value="GAF-like_dom_sf"/>
</dbReference>
<dbReference type="InterPro" id="IPR041664">
    <property type="entry name" value="AAA_16"/>
</dbReference>
<accession>A0A1M4XST2</accession>
<evidence type="ECO:0000259" key="8">
    <source>
        <dbReference type="PROSITE" id="PS50109"/>
    </source>
</evidence>
<dbReference type="Gene3D" id="1.10.510.10">
    <property type="entry name" value="Transferase(Phosphotransferase) domain 1"/>
    <property type="match status" value="1"/>
</dbReference>
<protein>
    <recommendedName>
        <fullName evidence="2">histidine kinase</fullName>
        <ecNumber evidence="2">2.7.13.3</ecNumber>
    </recommendedName>
</protein>
<dbReference type="RefSeq" id="WP_072861049.1">
    <property type="nucleotide sequence ID" value="NZ_FQUX01000002.1"/>
</dbReference>
<dbReference type="InterPro" id="IPR027417">
    <property type="entry name" value="P-loop_NTPase"/>
</dbReference>
<dbReference type="CDD" id="cd16922">
    <property type="entry name" value="HATPase_EvgS-ArcB-TorS-like"/>
    <property type="match status" value="1"/>
</dbReference>
<dbReference type="EMBL" id="FQUX01000002">
    <property type="protein sequence ID" value="SHE96644.1"/>
    <property type="molecule type" value="Genomic_DNA"/>
</dbReference>
<keyword evidence="3 6" id="KW-0597">Phosphoprotein</keyword>
<dbReference type="GO" id="GO:0000155">
    <property type="term" value="F:phosphorelay sensor kinase activity"/>
    <property type="evidence" value="ECO:0007669"/>
    <property type="project" value="InterPro"/>
</dbReference>
<evidence type="ECO:0000256" key="3">
    <source>
        <dbReference type="ARBA" id="ARBA00022553"/>
    </source>
</evidence>
<dbReference type="Pfam" id="PF13185">
    <property type="entry name" value="GAF_2"/>
    <property type="match status" value="1"/>
</dbReference>
<organism evidence="10 11">
    <name type="scientific">Arenibacter palladensis</name>
    <dbReference type="NCBI Taxonomy" id="237373"/>
    <lineage>
        <taxon>Bacteria</taxon>
        <taxon>Pseudomonadati</taxon>
        <taxon>Bacteroidota</taxon>
        <taxon>Flavobacteriia</taxon>
        <taxon>Flavobacteriales</taxon>
        <taxon>Flavobacteriaceae</taxon>
        <taxon>Arenibacter</taxon>
    </lineage>
</organism>
<evidence type="ECO:0000256" key="5">
    <source>
        <dbReference type="ARBA" id="ARBA00022777"/>
    </source>
</evidence>
<dbReference type="PRINTS" id="PR00344">
    <property type="entry name" value="BCTRLSENSOR"/>
</dbReference>
<dbReference type="InterPro" id="IPR004358">
    <property type="entry name" value="Sig_transdc_His_kin-like_C"/>
</dbReference>
<dbReference type="OrthoDB" id="9811889at2"/>
<dbReference type="PROSITE" id="PS50109">
    <property type="entry name" value="HIS_KIN"/>
    <property type="match status" value="1"/>
</dbReference>
<feature type="domain" description="Histidine kinase" evidence="8">
    <location>
        <begin position="1486"/>
        <end position="1707"/>
    </location>
</feature>
<dbReference type="Gene3D" id="3.40.50.2300">
    <property type="match status" value="1"/>
</dbReference>
<dbReference type="SUPFAM" id="SSF48452">
    <property type="entry name" value="TPR-like"/>
    <property type="match status" value="1"/>
</dbReference>
<dbReference type="Gene3D" id="1.10.287.130">
    <property type="match status" value="1"/>
</dbReference>
<dbReference type="PANTHER" id="PTHR43047:SF72">
    <property type="entry name" value="OSMOSENSING HISTIDINE PROTEIN KINASE SLN1"/>
    <property type="match status" value="1"/>
</dbReference>
<dbReference type="SUPFAM" id="SSF52540">
    <property type="entry name" value="P-loop containing nucleoside triphosphate hydrolases"/>
    <property type="match status" value="1"/>
</dbReference>
<dbReference type="CDD" id="cd00082">
    <property type="entry name" value="HisKA"/>
    <property type="match status" value="1"/>
</dbReference>
<dbReference type="SUPFAM" id="SSF55781">
    <property type="entry name" value="GAF domain-like"/>
    <property type="match status" value="1"/>
</dbReference>
<evidence type="ECO:0000313" key="11">
    <source>
        <dbReference type="Proteomes" id="UP000184406"/>
    </source>
</evidence>
<dbReference type="CDD" id="cd17546">
    <property type="entry name" value="REC_hyHK_CKI1_RcsC-like"/>
    <property type="match status" value="1"/>
</dbReference>
<evidence type="ECO:0000256" key="2">
    <source>
        <dbReference type="ARBA" id="ARBA00012438"/>
    </source>
</evidence>
<dbReference type="Gene3D" id="1.25.40.10">
    <property type="entry name" value="Tetratricopeptide repeat domain"/>
    <property type="match status" value="1"/>
</dbReference>
<evidence type="ECO:0000256" key="6">
    <source>
        <dbReference type="PROSITE-ProRule" id="PRU00169"/>
    </source>
</evidence>
<dbReference type="SUPFAM" id="SSF52172">
    <property type="entry name" value="CheY-like"/>
    <property type="match status" value="1"/>
</dbReference>
<sequence>MEPIRIKGVDLKFSLSSDMCQIEETTAAEIQTVLIHNLVKTSFFKSVGIRELVSMCPERVIYNVPLPARKFPHAPKTKNEFIDYLNRAIVLTKAMLAVHQAKYCFGILSDDRIMIDRNGELIVLGLSLLQKEYLKNDLAKYQDHYFHFLAPEYSKRSNVKPDHRADFYGLGVLLHYWLTGEHFIKASDKQEVFYKHLTEPYQAGEGDAAWKHTGIYSIIGGLLEKKLADRYQSAHGILKDLTNLQFRLSKGEFKNISKLSTTYNPGVINVSQILLEREDALQKLLEKYYEVREGASAVVFVEGSSGVGKTRLGKAFESTIAEKDVLFSMGGFDQAHSTPYRAIQRAFQNVAQRILLKSGRSHSEIRDILISGLKSDLSVLFELIPDLKELTGSIPPPEELGPLETGDRFMNCFARYCRTLDGIGLKRVVFLDDVHWCDPSSIKLLEYMALAPISRVMFVLAYNPDGMSKNHDLRQFQRRLQNANKFLPIIRLQPLSQDATQQIVVDSLSEVNGYIGNLARVVYKKTNGNPYYIQHFLQSLQDDNVLTYDNVGHCWQYNLERVKRQEVAENVVAVYAKQLLTQSYQAQILLKVAAYNNGRFDVPLLASVCNFPESIVVLFLELSTEAGQLSRTDGGNVSYAFNHKGIQQAALNLKIPGFDITHEALHYALAMYHLKKEKFDDSIVLNQCMEHLLQSRSLLKRETVVRTLGYILQAGQLANDSNSPVTARKYLDFALELQEKFNLDTLAFEVLFGLAKAYYLMKSMDEGKAYAKRALEAASSIKQRYEVYLLNMKFYEAYSRYDDNTEEGLCALQVLDAPLGKADDDMELSEIIDQEYEKFRNVIPECLQGFRNIDNVPPEIHRYTMVVLINMCTSAHRSNQDLYALILLRLGNLMFQYGSIDSAPFALIHLGSLLCYRYGAYAKGLELGDLGLKMLSATVSHKFYTRTLSVYQISMSPFRETFKVLEKELDEGTAYCIERGDAQGANNLMYAKIRNQLLYGAEINGFLSLCDESRDTLGLNSHKGFTAQVCLLKTIGLMLGGYSSKLYAQDKKKALLYMEECNCQASLASYHVLVGWVYCLRGNYEKADQYYEKHGAILQYATSEPQFFRYRILQSVCELMLMESPDEKVLDRVASRQQYLKNWAETSPDNFWAEYRMVELIMACKLGDFHNLSEKIEEALKFTENSNHVAARALLTDVLQRALPTERFGFFKKALKNEAVGVFASWGVKLENMEDEKLPHLTSEIYSSQALGFDFQSLIKATQAISAQVNQDELVQYLLQVVMENAGADKGALVLLNDSEPIVAAMIDLADTSNESFSACRLSRSTSLPISLIEHVILSKKELCIDDLAEYYISSEFSGANTKGSLLLLPLIKQNDLIGVLYISNSQMTGMFTEGGLEVLRVIASQAAISIANSILYEQAIKLNQELATSQKELAKLNQALEGKIKERTQHLRHEIEMRKEAERDLIFAKDDADNANRAKSQFLANMSHEIRTPLNAIVGFAQILANQSKSLDLTYSFRRYLSNIYQSAESLSEIIQDILDLSKIEAGKMAISLEDMDLRQLFMSVYRIQNSLAKAKEVKVVYDLAPGTPRYINSDRSKIKQILMNIIGNAIKFTPPTKCVRLNLHVEEGFLVFKVSDQGIGIPSSDLERIFEPFTQADAGTDRKYGGTGLGLAITKSLIEILKGSLSVESEEGKGTCFTIRIPYDLASSCQAEYPEILFANYRVPLSRKILVVEDHSLNQEMIRALFAELGSEILVASNGKEGISIARRFNPDIIFMDIHMPKIDGFETLVKIRRFNPKVPIIGLSADAFKEHQDAALKAGFSAYLTKPIKLGQLVELLKRYLPETGQPSNRVEVLNEKLLEQKISALETIRSLPIFETEKLVAVAGTLSDILPPNVYSELEDAIYTGDDLALQEFLTNALDAR</sequence>
<comment type="catalytic activity">
    <reaction evidence="1">
        <text>ATP + protein L-histidine = ADP + protein N-phospho-L-histidine.</text>
        <dbReference type="EC" id="2.7.13.3"/>
    </reaction>
</comment>
<keyword evidence="7" id="KW-0175">Coiled coil</keyword>
<name>A0A1M4XST2_9FLAO</name>
<dbReference type="InterPro" id="IPR011006">
    <property type="entry name" value="CheY-like_superfamily"/>
</dbReference>
<keyword evidence="5" id="KW-0418">Kinase</keyword>
<reference evidence="11" key="1">
    <citation type="submission" date="2016-11" db="EMBL/GenBank/DDBJ databases">
        <authorList>
            <person name="Varghese N."/>
            <person name="Submissions S."/>
        </authorList>
    </citation>
    <scope>NUCLEOTIDE SEQUENCE [LARGE SCALE GENOMIC DNA]</scope>
    <source>
        <strain evidence="11">DSM 17539</strain>
    </source>
</reference>
<dbReference type="Pfam" id="PF02518">
    <property type="entry name" value="HATPase_c"/>
    <property type="match status" value="1"/>
</dbReference>
<dbReference type="Gene3D" id="3.30.450.40">
    <property type="match status" value="1"/>
</dbReference>
<dbReference type="InterPro" id="IPR036890">
    <property type="entry name" value="HATPase_C_sf"/>
</dbReference>
<dbReference type="Pfam" id="PF00072">
    <property type="entry name" value="Response_reg"/>
    <property type="match status" value="1"/>
</dbReference>
<dbReference type="InterPro" id="IPR036097">
    <property type="entry name" value="HisK_dim/P_sf"/>
</dbReference>
<dbReference type="SMART" id="SM00448">
    <property type="entry name" value="REC"/>
    <property type="match status" value="1"/>
</dbReference>
<keyword evidence="11" id="KW-1185">Reference proteome</keyword>
<evidence type="ECO:0000256" key="7">
    <source>
        <dbReference type="SAM" id="Coils"/>
    </source>
</evidence>
<dbReference type="SMART" id="SM00065">
    <property type="entry name" value="GAF"/>
    <property type="match status" value="1"/>
</dbReference>
<dbReference type="SUPFAM" id="SSF56112">
    <property type="entry name" value="Protein kinase-like (PK-like)"/>
    <property type="match status" value="1"/>
</dbReference>
<dbReference type="PANTHER" id="PTHR43047">
    <property type="entry name" value="TWO-COMPONENT HISTIDINE PROTEIN KINASE"/>
    <property type="match status" value="1"/>
</dbReference>
<dbReference type="Gene3D" id="3.30.565.10">
    <property type="entry name" value="Histidine kinase-like ATPase, C-terminal domain"/>
    <property type="match status" value="1"/>
</dbReference>
<gene>
    <name evidence="10" type="ORF">SAMN03080594_102191</name>
</gene>
<dbReference type="InterPro" id="IPR001789">
    <property type="entry name" value="Sig_transdc_resp-reg_receiver"/>
</dbReference>
<dbReference type="GO" id="GO:0005886">
    <property type="term" value="C:plasma membrane"/>
    <property type="evidence" value="ECO:0007669"/>
    <property type="project" value="TreeGrafter"/>
</dbReference>
<dbReference type="PROSITE" id="PS50110">
    <property type="entry name" value="RESPONSE_REGULATORY"/>
    <property type="match status" value="1"/>
</dbReference>
<dbReference type="FunFam" id="3.30.565.10:FF:000010">
    <property type="entry name" value="Sensor histidine kinase RcsC"/>
    <property type="match status" value="1"/>
</dbReference>
<evidence type="ECO:0000256" key="1">
    <source>
        <dbReference type="ARBA" id="ARBA00000085"/>
    </source>
</evidence>
<dbReference type="InterPro" id="IPR003594">
    <property type="entry name" value="HATPase_dom"/>
</dbReference>
<feature type="domain" description="Response regulatory" evidence="9">
    <location>
        <begin position="1730"/>
        <end position="1844"/>
    </location>
</feature>
<dbReference type="SMART" id="SM00388">
    <property type="entry name" value="HisKA"/>
    <property type="match status" value="1"/>
</dbReference>
<evidence type="ECO:0000256" key="4">
    <source>
        <dbReference type="ARBA" id="ARBA00022679"/>
    </source>
</evidence>
<dbReference type="InterPro" id="IPR011990">
    <property type="entry name" value="TPR-like_helical_dom_sf"/>
</dbReference>
<feature type="coiled-coil region" evidence="7">
    <location>
        <begin position="1420"/>
        <end position="1479"/>
    </location>
</feature>
<dbReference type="Pfam" id="PF00512">
    <property type="entry name" value="HisKA"/>
    <property type="match status" value="1"/>
</dbReference>
<evidence type="ECO:0000313" key="10">
    <source>
        <dbReference type="EMBL" id="SHE96644.1"/>
    </source>
</evidence>
<dbReference type="InterPro" id="IPR011009">
    <property type="entry name" value="Kinase-like_dom_sf"/>
</dbReference>
<dbReference type="GO" id="GO:0009927">
    <property type="term" value="F:histidine phosphotransfer kinase activity"/>
    <property type="evidence" value="ECO:0007669"/>
    <property type="project" value="TreeGrafter"/>
</dbReference>
<dbReference type="InterPro" id="IPR003018">
    <property type="entry name" value="GAF"/>
</dbReference>
<dbReference type="EC" id="2.7.13.3" evidence="2"/>
<dbReference type="InterPro" id="IPR005467">
    <property type="entry name" value="His_kinase_dom"/>
</dbReference>
<feature type="modified residue" description="4-aspartylphosphate" evidence="6">
    <location>
        <position position="1779"/>
    </location>
</feature>
<proteinExistence type="predicted"/>
<evidence type="ECO:0000259" key="9">
    <source>
        <dbReference type="PROSITE" id="PS50110"/>
    </source>
</evidence>
<dbReference type="Proteomes" id="UP000184406">
    <property type="component" value="Unassembled WGS sequence"/>
</dbReference>
<dbReference type="SUPFAM" id="SSF47384">
    <property type="entry name" value="Homodimeric domain of signal transducing histidine kinase"/>
    <property type="match status" value="1"/>
</dbReference>
<dbReference type="InterPro" id="IPR003661">
    <property type="entry name" value="HisK_dim/P_dom"/>
</dbReference>
<dbReference type="SMART" id="SM00387">
    <property type="entry name" value="HATPase_c"/>
    <property type="match status" value="1"/>
</dbReference>